<dbReference type="AlphaFoldDB" id="A0A543HHR8"/>
<comment type="caution">
    <text evidence="1">The sequence shown here is derived from an EMBL/GenBank/DDBJ whole genome shotgun (WGS) entry which is preliminary data.</text>
</comment>
<reference evidence="1 2" key="1">
    <citation type="submission" date="2019-06" db="EMBL/GenBank/DDBJ databases">
        <title>Genome sequencing of plant associated microbes to promote plant fitness in Sorghum bicolor and Oryza sativa.</title>
        <authorList>
            <person name="Coleman-Derr D."/>
        </authorList>
    </citation>
    <scope>NUCLEOTIDE SEQUENCE [LARGE SCALE GENOMIC DNA]</scope>
    <source>
        <strain evidence="1 2">KV-663</strain>
    </source>
</reference>
<dbReference type="EMBL" id="VFPM01000003">
    <property type="protein sequence ID" value="TQM57873.1"/>
    <property type="molecule type" value="Genomic_DNA"/>
</dbReference>
<gene>
    <name evidence="1" type="ORF">FBY41_3209</name>
</gene>
<proteinExistence type="predicted"/>
<name>A0A543HHR8_9MICO</name>
<protein>
    <submittedName>
        <fullName evidence="1">Uncharacterized protein</fullName>
    </submittedName>
</protein>
<dbReference type="OrthoDB" id="5194663at2"/>
<sequence>MRYQFIVAGSPSDRVAAAFPQLTVQPASDLGGMSLHGELTDQAAVRAVISTLDDLGLTLLELRQIPA</sequence>
<evidence type="ECO:0000313" key="2">
    <source>
        <dbReference type="Proteomes" id="UP000316747"/>
    </source>
</evidence>
<evidence type="ECO:0000313" key="1">
    <source>
        <dbReference type="EMBL" id="TQM57873.1"/>
    </source>
</evidence>
<dbReference type="RefSeq" id="WP_141845281.1">
    <property type="nucleotide sequence ID" value="NZ_VFPM01000003.1"/>
</dbReference>
<organism evidence="1 2">
    <name type="scientific">Humibacillus xanthopallidus</name>
    <dbReference type="NCBI Taxonomy" id="412689"/>
    <lineage>
        <taxon>Bacteria</taxon>
        <taxon>Bacillati</taxon>
        <taxon>Actinomycetota</taxon>
        <taxon>Actinomycetes</taxon>
        <taxon>Micrococcales</taxon>
        <taxon>Intrasporangiaceae</taxon>
        <taxon>Humibacillus</taxon>
    </lineage>
</organism>
<dbReference type="Proteomes" id="UP000316747">
    <property type="component" value="Unassembled WGS sequence"/>
</dbReference>
<accession>A0A543HHR8</accession>
<keyword evidence="2" id="KW-1185">Reference proteome</keyword>